<dbReference type="AlphaFoldDB" id="A0A815ZCF6"/>
<gene>
    <name evidence="2" type="ORF">GPM918_LOCUS41205</name>
    <name evidence="3" type="ORF">SRO942_LOCUS42229</name>
</gene>
<feature type="region of interest" description="Disordered" evidence="1">
    <location>
        <begin position="81"/>
        <end position="100"/>
    </location>
</feature>
<reference evidence="2" key="1">
    <citation type="submission" date="2021-02" db="EMBL/GenBank/DDBJ databases">
        <authorList>
            <person name="Nowell W R."/>
        </authorList>
    </citation>
    <scope>NUCLEOTIDE SEQUENCE</scope>
</reference>
<comment type="caution">
    <text evidence="2">The sequence shown here is derived from an EMBL/GenBank/DDBJ whole genome shotgun (WGS) entry which is preliminary data.</text>
</comment>
<organism evidence="2 4">
    <name type="scientific">Didymodactylos carnosus</name>
    <dbReference type="NCBI Taxonomy" id="1234261"/>
    <lineage>
        <taxon>Eukaryota</taxon>
        <taxon>Metazoa</taxon>
        <taxon>Spiralia</taxon>
        <taxon>Gnathifera</taxon>
        <taxon>Rotifera</taxon>
        <taxon>Eurotatoria</taxon>
        <taxon>Bdelloidea</taxon>
        <taxon>Philodinida</taxon>
        <taxon>Philodinidae</taxon>
        <taxon>Didymodactylos</taxon>
    </lineage>
</organism>
<dbReference type="EMBL" id="CAJNOQ010031929">
    <property type="protein sequence ID" value="CAF1582703.1"/>
    <property type="molecule type" value="Genomic_DNA"/>
</dbReference>
<name>A0A815ZCF6_9BILA</name>
<feature type="compositionally biased region" description="Polar residues" evidence="1">
    <location>
        <begin position="81"/>
        <end position="92"/>
    </location>
</feature>
<accession>A0A815ZCF6</accession>
<feature type="compositionally biased region" description="Gly residues" evidence="1">
    <location>
        <begin position="1"/>
        <end position="10"/>
    </location>
</feature>
<protein>
    <submittedName>
        <fullName evidence="2">Uncharacterized protein</fullName>
    </submittedName>
</protein>
<sequence length="100" mass="10699">MTGIPTGTGAGPVPESQDLPRNLRGSIAYDLCSLKASRRKETAVEVVPEKSALSGNKLRWSTLRTSPASGNMSFVLKSSDFSQNQKLTSDSRSVLKAESN</sequence>
<dbReference type="EMBL" id="CAJOBC010097917">
    <property type="protein sequence ID" value="CAF4450825.1"/>
    <property type="molecule type" value="Genomic_DNA"/>
</dbReference>
<evidence type="ECO:0000313" key="3">
    <source>
        <dbReference type="EMBL" id="CAF4450825.1"/>
    </source>
</evidence>
<evidence type="ECO:0000313" key="2">
    <source>
        <dbReference type="EMBL" id="CAF1582703.1"/>
    </source>
</evidence>
<feature type="region of interest" description="Disordered" evidence="1">
    <location>
        <begin position="1"/>
        <end position="21"/>
    </location>
</feature>
<keyword evidence="4" id="KW-1185">Reference proteome</keyword>
<proteinExistence type="predicted"/>
<evidence type="ECO:0000256" key="1">
    <source>
        <dbReference type="SAM" id="MobiDB-lite"/>
    </source>
</evidence>
<dbReference type="Proteomes" id="UP000663829">
    <property type="component" value="Unassembled WGS sequence"/>
</dbReference>
<evidence type="ECO:0000313" key="4">
    <source>
        <dbReference type="Proteomes" id="UP000663829"/>
    </source>
</evidence>
<dbReference type="Proteomes" id="UP000681722">
    <property type="component" value="Unassembled WGS sequence"/>
</dbReference>